<organism evidence="2 3">
    <name type="scientific">Penicillium nalgiovense</name>
    <dbReference type="NCBI Taxonomy" id="60175"/>
    <lineage>
        <taxon>Eukaryota</taxon>
        <taxon>Fungi</taxon>
        <taxon>Dikarya</taxon>
        <taxon>Ascomycota</taxon>
        <taxon>Pezizomycotina</taxon>
        <taxon>Eurotiomycetes</taxon>
        <taxon>Eurotiomycetidae</taxon>
        <taxon>Eurotiales</taxon>
        <taxon>Aspergillaceae</taxon>
        <taxon>Penicillium</taxon>
    </lineage>
</organism>
<dbReference type="EMBL" id="MOOB01000189">
    <property type="protein sequence ID" value="OQE66356.1"/>
    <property type="molecule type" value="Genomic_DNA"/>
</dbReference>
<gene>
    <name evidence="2" type="ORF">PENNAL_c0189G05494</name>
</gene>
<protein>
    <submittedName>
        <fullName evidence="2">Uncharacterized protein</fullName>
    </submittedName>
</protein>
<keyword evidence="3" id="KW-1185">Reference proteome</keyword>
<accession>A0A1V6WU04</accession>
<feature type="region of interest" description="Disordered" evidence="1">
    <location>
        <begin position="62"/>
        <end position="96"/>
    </location>
</feature>
<evidence type="ECO:0000313" key="2">
    <source>
        <dbReference type="EMBL" id="OQE66356.1"/>
    </source>
</evidence>
<evidence type="ECO:0000256" key="1">
    <source>
        <dbReference type="SAM" id="MobiDB-lite"/>
    </source>
</evidence>
<feature type="region of interest" description="Disordered" evidence="1">
    <location>
        <begin position="1"/>
        <end position="48"/>
    </location>
</feature>
<evidence type="ECO:0000313" key="3">
    <source>
        <dbReference type="Proteomes" id="UP000191691"/>
    </source>
</evidence>
<name>A0A1V6WU04_PENNA</name>
<dbReference type="AlphaFoldDB" id="A0A1V6WU04"/>
<reference evidence="3" key="1">
    <citation type="journal article" date="2017" name="Nat. Microbiol.">
        <title>Global analysis of biosynthetic gene clusters reveals vast potential of secondary metabolite production in Penicillium species.</title>
        <authorList>
            <person name="Nielsen J.C."/>
            <person name="Grijseels S."/>
            <person name="Prigent S."/>
            <person name="Ji B."/>
            <person name="Dainat J."/>
            <person name="Nielsen K.F."/>
            <person name="Frisvad J.C."/>
            <person name="Workman M."/>
            <person name="Nielsen J."/>
        </authorList>
    </citation>
    <scope>NUCLEOTIDE SEQUENCE [LARGE SCALE GENOMIC DNA]</scope>
    <source>
        <strain evidence="3">IBT 13039</strain>
    </source>
</reference>
<comment type="caution">
    <text evidence="2">The sequence shown here is derived from an EMBL/GenBank/DDBJ whole genome shotgun (WGS) entry which is preliminary data.</text>
</comment>
<sequence>MYHILRKQGPTVARPSEEPGRRKRSGAIRPRVGNRGLPSKLPNKSAARSNIDRWFETVFTTEPNLPTAAAQRKQKDQDQNAQRRCPPTQRLKKTSRQLGCGNTYIVSARLGS</sequence>
<proteinExistence type="predicted"/>
<dbReference type="Proteomes" id="UP000191691">
    <property type="component" value="Unassembled WGS sequence"/>
</dbReference>